<organism evidence="1 2">
    <name type="scientific">Klenkia terrae</name>
    <dbReference type="NCBI Taxonomy" id="1052259"/>
    <lineage>
        <taxon>Bacteria</taxon>
        <taxon>Bacillati</taxon>
        <taxon>Actinomycetota</taxon>
        <taxon>Actinomycetes</taxon>
        <taxon>Geodermatophilales</taxon>
        <taxon>Geodermatophilaceae</taxon>
        <taxon>Klenkia</taxon>
    </lineage>
</organism>
<dbReference type="Proteomes" id="UP001373496">
    <property type="component" value="Unassembled WGS sequence"/>
</dbReference>
<sequence length="72" mass="7682">MTSAPAPPIDHLAHVLGRLHRLVGMGAAAEDLAVSVVTRFLTGDEPAWLRGRAEHVRLDVLTVHGVLAARRG</sequence>
<accession>A0ABU8EAP0</accession>
<evidence type="ECO:0000313" key="1">
    <source>
        <dbReference type="EMBL" id="MEI4280704.1"/>
    </source>
</evidence>
<reference evidence="1 2" key="1">
    <citation type="submission" date="2024-03" db="EMBL/GenBank/DDBJ databases">
        <title>Draft genome sequence of Klenkia terrae.</title>
        <authorList>
            <person name="Duangmal K."/>
            <person name="Chantavorakit T."/>
        </authorList>
    </citation>
    <scope>NUCLEOTIDE SEQUENCE [LARGE SCALE GENOMIC DNA]</scope>
    <source>
        <strain evidence="1 2">JCM 17786</strain>
    </source>
</reference>
<name>A0ABU8EAP0_9ACTN</name>
<evidence type="ECO:0000313" key="2">
    <source>
        <dbReference type="Proteomes" id="UP001373496"/>
    </source>
</evidence>
<gene>
    <name evidence="1" type="ORF">UXQ13_19680</name>
</gene>
<comment type="caution">
    <text evidence="1">The sequence shown here is derived from an EMBL/GenBank/DDBJ whole genome shotgun (WGS) entry which is preliminary data.</text>
</comment>
<dbReference type="RefSeq" id="WP_225233393.1">
    <property type="nucleotide sequence ID" value="NZ_JBAPLV010000027.1"/>
</dbReference>
<proteinExistence type="predicted"/>
<dbReference type="EMBL" id="JBAPLV010000027">
    <property type="protein sequence ID" value="MEI4280704.1"/>
    <property type="molecule type" value="Genomic_DNA"/>
</dbReference>
<keyword evidence="2" id="KW-1185">Reference proteome</keyword>
<protein>
    <submittedName>
        <fullName evidence="1">Uncharacterized protein</fullName>
    </submittedName>
</protein>